<evidence type="ECO:0000259" key="1">
    <source>
        <dbReference type="Pfam" id="PF18480"/>
    </source>
</evidence>
<keyword evidence="3" id="KW-1185">Reference proteome</keyword>
<organism evidence="2 3">
    <name type="scientific">Microseira wollei NIES-4236</name>
    <dbReference type="NCBI Taxonomy" id="2530354"/>
    <lineage>
        <taxon>Bacteria</taxon>
        <taxon>Bacillati</taxon>
        <taxon>Cyanobacteriota</taxon>
        <taxon>Cyanophyceae</taxon>
        <taxon>Oscillatoriophycideae</taxon>
        <taxon>Aerosakkonematales</taxon>
        <taxon>Aerosakkonemataceae</taxon>
        <taxon>Microseira</taxon>
    </lineage>
</organism>
<dbReference type="AlphaFoldDB" id="A0AAV3X7Y5"/>
<name>A0AAV3X7Y5_9CYAN</name>
<reference evidence="2" key="1">
    <citation type="submission" date="2019-10" db="EMBL/GenBank/DDBJ databases">
        <title>Draft genome sequece of Microseira wollei NIES-4236.</title>
        <authorList>
            <person name="Yamaguchi H."/>
            <person name="Suzuki S."/>
            <person name="Kawachi M."/>
        </authorList>
    </citation>
    <scope>NUCLEOTIDE SEQUENCE</scope>
    <source>
        <strain evidence="2">NIES-4236</strain>
    </source>
</reference>
<evidence type="ECO:0000313" key="3">
    <source>
        <dbReference type="Proteomes" id="UP001050975"/>
    </source>
</evidence>
<comment type="caution">
    <text evidence="2">The sequence shown here is derived from an EMBL/GenBank/DDBJ whole genome shotgun (WGS) entry which is preliminary data.</text>
</comment>
<feature type="domain" description="DUF5615" evidence="1">
    <location>
        <begin position="5"/>
        <end position="117"/>
    </location>
</feature>
<protein>
    <recommendedName>
        <fullName evidence="1">DUF5615 domain-containing protein</fullName>
    </recommendedName>
</protein>
<accession>A0AAV3X7Y5</accession>
<dbReference type="Pfam" id="PF18480">
    <property type="entry name" value="DUF5615"/>
    <property type="match status" value="1"/>
</dbReference>
<dbReference type="EMBL" id="BLAY01000046">
    <property type="protein sequence ID" value="GET38498.1"/>
    <property type="molecule type" value="Genomic_DNA"/>
</dbReference>
<evidence type="ECO:0000313" key="2">
    <source>
        <dbReference type="EMBL" id="GET38498.1"/>
    </source>
</evidence>
<dbReference type="Proteomes" id="UP001050975">
    <property type="component" value="Unassembled WGS sequence"/>
</dbReference>
<dbReference type="InterPro" id="IPR041049">
    <property type="entry name" value="DUF5615"/>
</dbReference>
<dbReference type="RefSeq" id="WP_226582160.1">
    <property type="nucleotide sequence ID" value="NZ_BLAY01000046.1"/>
</dbReference>
<proteinExistence type="predicted"/>
<gene>
    <name evidence="2" type="ORF">MiSe_32560</name>
</gene>
<sequence length="122" mass="13801">MSAIRLYIDEDSMDKDLIRALRARNVDVITVLETETEGQLDEEQLNLATSQNRVLYSHNIADFCQLHTEFIAEGKTHAGIALLSQDYSIGEQLRAILGLIATKTAEEMQNQLEFLSKYLRNG</sequence>